<accession>A0A0U1L7Y1</accession>
<dbReference type="EMBL" id="CTRP01000016">
    <property type="protein sequence ID" value="CQR74994.1"/>
    <property type="molecule type" value="Genomic_DNA"/>
</dbReference>
<evidence type="ECO:0000313" key="2">
    <source>
        <dbReference type="Proteomes" id="UP000049855"/>
    </source>
</evidence>
<dbReference type="Proteomes" id="UP000049855">
    <property type="component" value="Unassembled WGS sequence"/>
</dbReference>
<gene>
    <name evidence="1" type="ORF">SpAn4DRAFT_4358</name>
</gene>
<sequence>MSKQTLALEIAADLRNLAARIEAYAKEEQAPGDIPKVEQVQAEAPKPEPISIEKIRAILAEKSQSGKQTEVKALITKFGAKKLTDIDPTCYAELLKEAYAL</sequence>
<keyword evidence="2" id="KW-1185">Reference proteome</keyword>
<evidence type="ECO:0000313" key="1">
    <source>
        <dbReference type="EMBL" id="CQR74994.1"/>
    </source>
</evidence>
<proteinExistence type="predicted"/>
<reference evidence="2" key="1">
    <citation type="submission" date="2015-03" db="EMBL/GenBank/DDBJ databases">
        <authorList>
            <person name="Nijsse Bart"/>
        </authorList>
    </citation>
    <scope>NUCLEOTIDE SEQUENCE [LARGE SCALE GENOMIC DNA]</scope>
</reference>
<organism evidence="1 2">
    <name type="scientific">Sporomusa ovata</name>
    <dbReference type="NCBI Taxonomy" id="2378"/>
    <lineage>
        <taxon>Bacteria</taxon>
        <taxon>Bacillati</taxon>
        <taxon>Bacillota</taxon>
        <taxon>Negativicutes</taxon>
        <taxon>Selenomonadales</taxon>
        <taxon>Sporomusaceae</taxon>
        <taxon>Sporomusa</taxon>
    </lineage>
</organism>
<dbReference type="AlphaFoldDB" id="A0A0U1L7Y1"/>
<dbReference type="RefSeq" id="WP_021171222.1">
    <property type="nucleotide sequence ID" value="NZ_CTRP01000016.1"/>
</dbReference>
<name>A0A0U1L7Y1_9FIRM</name>
<protein>
    <submittedName>
        <fullName evidence="1">rRNA biogenesis protein rrp5, putative</fullName>
    </submittedName>
</protein>